<evidence type="ECO:0000256" key="10">
    <source>
        <dbReference type="ARBA" id="ARBA00022573"/>
    </source>
</evidence>
<name>L0DA18_SINAD</name>
<evidence type="ECO:0000256" key="14">
    <source>
        <dbReference type="ARBA" id="ARBA00022840"/>
    </source>
</evidence>
<evidence type="ECO:0000256" key="6">
    <source>
        <dbReference type="ARBA" id="ARBA00005159"/>
    </source>
</evidence>
<dbReference type="GO" id="GO:0009236">
    <property type="term" value="P:cobalamin biosynthetic process"/>
    <property type="evidence" value="ECO:0007669"/>
    <property type="project" value="UniProtKB-UniPathway"/>
</dbReference>
<dbReference type="eggNOG" id="COG2087">
    <property type="taxonomic scope" value="Bacteria"/>
</dbReference>
<organism evidence="20 21">
    <name type="scientific">Singulisphaera acidiphila (strain ATCC BAA-1392 / DSM 18658 / VKM B-2454 / MOB10)</name>
    <dbReference type="NCBI Taxonomy" id="886293"/>
    <lineage>
        <taxon>Bacteria</taxon>
        <taxon>Pseudomonadati</taxon>
        <taxon>Planctomycetota</taxon>
        <taxon>Planctomycetia</taxon>
        <taxon>Isosphaerales</taxon>
        <taxon>Isosphaeraceae</taxon>
        <taxon>Singulisphaera</taxon>
    </lineage>
</organism>
<keyword evidence="12 19" id="KW-0547">Nucleotide-binding</keyword>
<evidence type="ECO:0000256" key="4">
    <source>
        <dbReference type="ARBA" id="ARBA00003889"/>
    </source>
</evidence>
<comment type="catalytic activity">
    <reaction evidence="1">
        <text>adenosylcob(III)inamide + ATP = adenosylcob(III)inamide phosphate + ADP + H(+)</text>
        <dbReference type="Rhea" id="RHEA:15769"/>
        <dbReference type="ChEBI" id="CHEBI:2480"/>
        <dbReference type="ChEBI" id="CHEBI:15378"/>
        <dbReference type="ChEBI" id="CHEBI:30616"/>
        <dbReference type="ChEBI" id="CHEBI:58502"/>
        <dbReference type="ChEBI" id="CHEBI:456216"/>
        <dbReference type="EC" id="2.7.1.156"/>
    </reaction>
</comment>
<reference evidence="20 21" key="1">
    <citation type="submission" date="2012-02" db="EMBL/GenBank/DDBJ databases">
        <title>Complete sequence of chromosome of Singulisphaera acidiphila DSM 18658.</title>
        <authorList>
            <consortium name="US DOE Joint Genome Institute (JGI-PGF)"/>
            <person name="Lucas S."/>
            <person name="Copeland A."/>
            <person name="Lapidus A."/>
            <person name="Glavina del Rio T."/>
            <person name="Dalin E."/>
            <person name="Tice H."/>
            <person name="Bruce D."/>
            <person name="Goodwin L."/>
            <person name="Pitluck S."/>
            <person name="Peters L."/>
            <person name="Ovchinnikova G."/>
            <person name="Chertkov O."/>
            <person name="Kyrpides N."/>
            <person name="Mavromatis K."/>
            <person name="Ivanova N."/>
            <person name="Brettin T."/>
            <person name="Detter J.C."/>
            <person name="Han C."/>
            <person name="Larimer F."/>
            <person name="Land M."/>
            <person name="Hauser L."/>
            <person name="Markowitz V."/>
            <person name="Cheng J.-F."/>
            <person name="Hugenholtz P."/>
            <person name="Woyke T."/>
            <person name="Wu D."/>
            <person name="Tindall B."/>
            <person name="Pomrenke H."/>
            <person name="Brambilla E."/>
            <person name="Klenk H.-P."/>
            <person name="Eisen J.A."/>
        </authorList>
    </citation>
    <scope>NUCLEOTIDE SEQUENCE [LARGE SCALE GENOMIC DNA]</scope>
    <source>
        <strain evidence="21">ATCC BAA-1392 / DSM 18658 / VKM B-2454 / MOB10</strain>
    </source>
</reference>
<comment type="pathway">
    <text evidence="6">Cofactor biosynthesis; adenosylcobalamin biosynthesis; adenosylcobalamin from cob(II)yrinate a,c-diamide: step 5/7.</text>
</comment>
<evidence type="ECO:0000256" key="18">
    <source>
        <dbReference type="PIRSR" id="PIRSR006135-1"/>
    </source>
</evidence>
<feature type="active site" description="GMP-histidine intermediate" evidence="18">
    <location>
        <position position="51"/>
    </location>
</feature>
<evidence type="ECO:0000256" key="2">
    <source>
        <dbReference type="ARBA" id="ARBA00000711"/>
    </source>
</evidence>
<dbReference type="Proteomes" id="UP000010798">
    <property type="component" value="Chromosome"/>
</dbReference>
<dbReference type="Gene3D" id="3.40.50.300">
    <property type="entry name" value="P-loop containing nucleotide triphosphate hydrolases"/>
    <property type="match status" value="1"/>
</dbReference>
<dbReference type="GO" id="GO:0008820">
    <property type="term" value="F:cobinamide phosphate guanylyltransferase activity"/>
    <property type="evidence" value="ECO:0007669"/>
    <property type="project" value="UniProtKB-EC"/>
</dbReference>
<evidence type="ECO:0000313" key="21">
    <source>
        <dbReference type="Proteomes" id="UP000010798"/>
    </source>
</evidence>
<dbReference type="SUPFAM" id="SSF52540">
    <property type="entry name" value="P-loop containing nucleoside triphosphate hydrolases"/>
    <property type="match status" value="1"/>
</dbReference>
<dbReference type="UniPathway" id="UPA00148">
    <property type="reaction ID" value="UER00236"/>
</dbReference>
<dbReference type="GO" id="GO:0005525">
    <property type="term" value="F:GTP binding"/>
    <property type="evidence" value="ECO:0007669"/>
    <property type="project" value="UniProtKB-KW"/>
</dbReference>
<dbReference type="PIRSF" id="PIRSF006135">
    <property type="entry name" value="CobU"/>
    <property type="match status" value="1"/>
</dbReference>
<dbReference type="RefSeq" id="WP_015244658.1">
    <property type="nucleotide sequence ID" value="NC_019892.1"/>
</dbReference>
<keyword evidence="20" id="KW-0548">Nucleotidyltransferase</keyword>
<comment type="pathway">
    <text evidence="5">Cofactor biosynthesis; adenosylcobalamin biosynthesis; adenosylcobalamin from cob(II)yrinate a,c-diamide: step 6/7.</text>
</comment>
<evidence type="ECO:0000256" key="17">
    <source>
        <dbReference type="ARBA" id="ARBA00030571"/>
    </source>
</evidence>
<dbReference type="EC" id="2.7.1.156" evidence="8"/>
<evidence type="ECO:0000256" key="1">
    <source>
        <dbReference type="ARBA" id="ARBA00000312"/>
    </source>
</evidence>
<keyword evidence="21" id="KW-1185">Reference proteome</keyword>
<feature type="binding site" evidence="19">
    <location>
        <begin position="33"/>
        <end position="35"/>
    </location>
    <ligand>
        <name>GTP</name>
        <dbReference type="ChEBI" id="CHEBI:37565"/>
    </ligand>
</feature>
<gene>
    <name evidence="20" type="ordered locus">Sinac_1082</name>
</gene>
<comment type="catalytic activity">
    <reaction evidence="2">
        <text>adenosylcob(III)inamide phosphate + GTP + H(+) = adenosylcob(III)inamide-GDP + diphosphate</text>
        <dbReference type="Rhea" id="RHEA:22712"/>
        <dbReference type="ChEBI" id="CHEBI:15378"/>
        <dbReference type="ChEBI" id="CHEBI:33019"/>
        <dbReference type="ChEBI" id="CHEBI:37565"/>
        <dbReference type="ChEBI" id="CHEBI:58502"/>
        <dbReference type="ChEBI" id="CHEBI:60487"/>
        <dbReference type="EC" id="2.7.7.62"/>
    </reaction>
</comment>
<evidence type="ECO:0000256" key="19">
    <source>
        <dbReference type="PIRSR" id="PIRSR006135-2"/>
    </source>
</evidence>
<comment type="similarity">
    <text evidence="7">Belongs to the CobU/CobP family.</text>
</comment>
<accession>L0DA18</accession>
<feature type="binding site" evidence="19">
    <location>
        <position position="63"/>
    </location>
    <ligand>
        <name>GTP</name>
        <dbReference type="ChEBI" id="CHEBI:37565"/>
    </ligand>
</feature>
<feature type="binding site" evidence="19">
    <location>
        <position position="85"/>
    </location>
    <ligand>
        <name>GTP</name>
        <dbReference type="ChEBI" id="CHEBI:37565"/>
    </ligand>
</feature>
<dbReference type="InterPro" id="IPR003203">
    <property type="entry name" value="CobU/CobP"/>
</dbReference>
<keyword evidence="15 19" id="KW-0342">GTP-binding</keyword>
<dbReference type="EMBL" id="CP003364">
    <property type="protein sequence ID" value="AGA25481.1"/>
    <property type="molecule type" value="Genomic_DNA"/>
</dbReference>
<dbReference type="Pfam" id="PF02283">
    <property type="entry name" value="CobU"/>
    <property type="match status" value="1"/>
</dbReference>
<evidence type="ECO:0000256" key="9">
    <source>
        <dbReference type="ARBA" id="ARBA00012523"/>
    </source>
</evidence>
<dbReference type="PANTHER" id="PTHR34848">
    <property type="match status" value="1"/>
</dbReference>
<evidence type="ECO:0000256" key="7">
    <source>
        <dbReference type="ARBA" id="ARBA00007490"/>
    </source>
</evidence>
<dbReference type="EC" id="2.7.7.62" evidence="9"/>
<protein>
    <recommendedName>
        <fullName evidence="16">Adenosylcobinamide kinase</fullName>
        <ecNumber evidence="8">2.7.1.156</ecNumber>
        <ecNumber evidence="9">2.7.7.62</ecNumber>
    </recommendedName>
    <alternativeName>
        <fullName evidence="17">Adenosylcobinamide-phosphate guanylyltransferase</fullName>
    </alternativeName>
</protein>
<dbReference type="PANTHER" id="PTHR34848:SF1">
    <property type="entry name" value="BIFUNCTIONAL ADENOSYLCOBALAMIN BIOSYNTHESIS PROTEIN COBU"/>
    <property type="match status" value="1"/>
</dbReference>
<dbReference type="OrthoDB" id="9799422at2"/>
<keyword evidence="14" id="KW-0067">ATP-binding</keyword>
<feature type="binding site" evidence="19">
    <location>
        <begin position="9"/>
        <end position="16"/>
    </location>
    <ligand>
        <name>GTP</name>
        <dbReference type="ChEBI" id="CHEBI:37565"/>
    </ligand>
</feature>
<comment type="catalytic activity">
    <reaction evidence="3">
        <text>adenosylcob(III)inamide + GTP = adenosylcob(III)inamide phosphate + GDP + H(+)</text>
        <dbReference type="Rhea" id="RHEA:15765"/>
        <dbReference type="ChEBI" id="CHEBI:2480"/>
        <dbReference type="ChEBI" id="CHEBI:15378"/>
        <dbReference type="ChEBI" id="CHEBI:37565"/>
        <dbReference type="ChEBI" id="CHEBI:58189"/>
        <dbReference type="ChEBI" id="CHEBI:58502"/>
        <dbReference type="EC" id="2.7.1.156"/>
    </reaction>
</comment>
<evidence type="ECO:0000256" key="5">
    <source>
        <dbReference type="ARBA" id="ARBA00004692"/>
    </source>
</evidence>
<evidence type="ECO:0000256" key="3">
    <source>
        <dbReference type="ARBA" id="ARBA00001522"/>
    </source>
</evidence>
<evidence type="ECO:0000256" key="16">
    <source>
        <dbReference type="ARBA" id="ARBA00029570"/>
    </source>
</evidence>
<dbReference type="InterPro" id="IPR027417">
    <property type="entry name" value="P-loop_NTPase"/>
</dbReference>
<proteinExistence type="inferred from homology"/>
<dbReference type="KEGG" id="saci:Sinac_1082"/>
<evidence type="ECO:0000313" key="20">
    <source>
        <dbReference type="EMBL" id="AGA25481.1"/>
    </source>
</evidence>
<keyword evidence="10" id="KW-0169">Cobalamin biosynthesis</keyword>
<dbReference type="HOGENOM" id="CLU_094161_0_1_0"/>
<evidence type="ECO:0000256" key="15">
    <source>
        <dbReference type="ARBA" id="ARBA00023134"/>
    </source>
</evidence>
<dbReference type="GO" id="GO:0005524">
    <property type="term" value="F:ATP binding"/>
    <property type="evidence" value="ECO:0007669"/>
    <property type="project" value="UniProtKB-KW"/>
</dbReference>
<dbReference type="CDD" id="cd00544">
    <property type="entry name" value="CobU"/>
    <property type="match status" value="1"/>
</dbReference>
<dbReference type="GO" id="GO:0043752">
    <property type="term" value="F:adenosylcobinamide kinase activity"/>
    <property type="evidence" value="ECO:0007669"/>
    <property type="project" value="UniProtKB-EC"/>
</dbReference>
<sequence length="177" mass="18939">MGESILVLGGIRSGKSRLAQRLAAEYPPVTYLATATVDRADPEMVARIERHQADRPESWTTQEVPRDLDVVLPAIVATEGSVVIDCVTLWISNLLLGLGNGAALADSEILDAVVRAVRAGRGQARVIWVSNEVGSSLVSTNALARRFADLQGMANQRLAEECDAVHLSVAGLSIRLK</sequence>
<evidence type="ECO:0000256" key="12">
    <source>
        <dbReference type="ARBA" id="ARBA00022741"/>
    </source>
</evidence>
<evidence type="ECO:0000256" key="8">
    <source>
        <dbReference type="ARBA" id="ARBA00012016"/>
    </source>
</evidence>
<evidence type="ECO:0000256" key="13">
    <source>
        <dbReference type="ARBA" id="ARBA00022777"/>
    </source>
</evidence>
<comment type="function">
    <text evidence="4">Catalyzes ATP-dependent phosphorylation of adenosylcobinamide and addition of GMP to adenosylcobinamide phosphate.</text>
</comment>
<evidence type="ECO:0000256" key="11">
    <source>
        <dbReference type="ARBA" id="ARBA00022679"/>
    </source>
</evidence>
<dbReference type="AlphaFoldDB" id="L0DA18"/>
<keyword evidence="11 20" id="KW-0808">Transferase</keyword>
<keyword evidence="13 20" id="KW-0418">Kinase</keyword>
<dbReference type="STRING" id="886293.Sinac_1082"/>